<evidence type="ECO:0000313" key="2">
    <source>
        <dbReference type="Proteomes" id="UP000664369"/>
    </source>
</evidence>
<dbReference type="RefSeq" id="WP_208174778.1">
    <property type="nucleotide sequence ID" value="NZ_JAGETZ010000003.1"/>
</dbReference>
<dbReference type="Proteomes" id="UP000664369">
    <property type="component" value="Unassembled WGS sequence"/>
</dbReference>
<sequence>MPPNANIRYKVDFDYLSTLLLPALLRKPKLRAWLAALLAPLRQLYATFLLYAEATRIELAYNSQTIVLEGALNDQFDPLLRRIRIDNSDTELIPLYLNFVSELQPDVYLLFAAESPPWTYCYGYVEFSTQTDFTVRVPVLLRNPQRTDQLNARIRHFKLATRHYRLLFV</sequence>
<organism evidence="1 2">
    <name type="scientific">Hymenobacter negativus</name>
    <dbReference type="NCBI Taxonomy" id="2795026"/>
    <lineage>
        <taxon>Bacteria</taxon>
        <taxon>Pseudomonadati</taxon>
        <taxon>Bacteroidota</taxon>
        <taxon>Cytophagia</taxon>
        <taxon>Cytophagales</taxon>
        <taxon>Hymenobacteraceae</taxon>
        <taxon>Hymenobacter</taxon>
    </lineage>
</organism>
<comment type="caution">
    <text evidence="1">The sequence shown here is derived from an EMBL/GenBank/DDBJ whole genome shotgun (WGS) entry which is preliminary data.</text>
</comment>
<dbReference type="EMBL" id="JAGETZ010000003">
    <property type="protein sequence ID" value="MBO2009159.1"/>
    <property type="molecule type" value="Genomic_DNA"/>
</dbReference>
<evidence type="ECO:0000313" key="1">
    <source>
        <dbReference type="EMBL" id="MBO2009159.1"/>
    </source>
</evidence>
<protein>
    <recommendedName>
        <fullName evidence="3">IPExxxVDY family protein</fullName>
    </recommendedName>
</protein>
<keyword evidence="2" id="KW-1185">Reference proteome</keyword>
<reference evidence="1 2" key="1">
    <citation type="submission" date="2021-03" db="EMBL/GenBank/DDBJ databases">
        <authorList>
            <person name="Kim M.K."/>
        </authorList>
    </citation>
    <scope>NUCLEOTIDE SEQUENCE [LARGE SCALE GENOMIC DNA]</scope>
    <source>
        <strain evidence="1 2">BT442</strain>
    </source>
</reference>
<gene>
    <name evidence="1" type="ORF">J4E00_08850</name>
</gene>
<evidence type="ECO:0008006" key="3">
    <source>
        <dbReference type="Google" id="ProtNLM"/>
    </source>
</evidence>
<accession>A0ABS3QEB0</accession>
<name>A0ABS3QEB0_9BACT</name>
<proteinExistence type="predicted"/>